<evidence type="ECO:0000313" key="1">
    <source>
        <dbReference type="EMBL" id="NGO52349.1"/>
    </source>
</evidence>
<keyword evidence="2" id="KW-1185">Reference proteome</keyword>
<dbReference type="AlphaFoldDB" id="A0A6G4WCM1"/>
<organism evidence="1 2">
    <name type="scientific">Allomesorhizobium camelthorni</name>
    <dbReference type="NCBI Taxonomy" id="475069"/>
    <lineage>
        <taxon>Bacteria</taxon>
        <taxon>Pseudomonadati</taxon>
        <taxon>Pseudomonadota</taxon>
        <taxon>Alphaproteobacteria</taxon>
        <taxon>Hyphomicrobiales</taxon>
        <taxon>Phyllobacteriaceae</taxon>
        <taxon>Allomesorhizobium</taxon>
    </lineage>
</organism>
<dbReference type="RefSeq" id="WP_165028673.1">
    <property type="nucleotide sequence ID" value="NZ_JAAKZF010000017.1"/>
</dbReference>
<name>A0A6G4WCM1_9HYPH</name>
<reference evidence="1 2" key="1">
    <citation type="submission" date="2020-02" db="EMBL/GenBank/DDBJ databases">
        <title>Genome sequence of strain CCNWXJ40-4.</title>
        <authorList>
            <person name="Gao J."/>
            <person name="Sun J."/>
        </authorList>
    </citation>
    <scope>NUCLEOTIDE SEQUENCE [LARGE SCALE GENOMIC DNA]</scope>
    <source>
        <strain evidence="1 2">CCNWXJ 40-4</strain>
    </source>
</reference>
<dbReference type="Proteomes" id="UP001642900">
    <property type="component" value="Unassembled WGS sequence"/>
</dbReference>
<evidence type="ECO:0000313" key="2">
    <source>
        <dbReference type="Proteomes" id="UP001642900"/>
    </source>
</evidence>
<sequence>MGEVLFFEPQRFVRRHASIEERDAPSTAVIVIFPGVRYERLDDADSHPCAKVEARMPKRPKPRPSRS</sequence>
<dbReference type="EMBL" id="JAAKZF010000017">
    <property type="protein sequence ID" value="NGO52349.1"/>
    <property type="molecule type" value="Genomic_DNA"/>
</dbReference>
<proteinExistence type="predicted"/>
<gene>
    <name evidence="1" type="ORF">G6N73_14375</name>
</gene>
<comment type="caution">
    <text evidence="1">The sequence shown here is derived from an EMBL/GenBank/DDBJ whole genome shotgun (WGS) entry which is preliminary data.</text>
</comment>
<accession>A0A6G4WCM1</accession>
<protein>
    <submittedName>
        <fullName evidence="1">Uncharacterized protein</fullName>
    </submittedName>
</protein>